<evidence type="ECO:0000313" key="3">
    <source>
        <dbReference type="Proteomes" id="UP000887013"/>
    </source>
</evidence>
<dbReference type="SUPFAM" id="SSF48452">
    <property type="entry name" value="TPR-like"/>
    <property type="match status" value="1"/>
</dbReference>
<dbReference type="EMBL" id="BMAW01111861">
    <property type="protein sequence ID" value="GFT50043.1"/>
    <property type="molecule type" value="Genomic_DNA"/>
</dbReference>
<protein>
    <submittedName>
        <fullName evidence="1">Protein RRP5 homolog</fullName>
    </submittedName>
</protein>
<name>A0A8X6TEY0_NEPPI</name>
<proteinExistence type="predicted"/>
<dbReference type="GO" id="GO:0032040">
    <property type="term" value="C:small-subunit processome"/>
    <property type="evidence" value="ECO:0007669"/>
    <property type="project" value="TreeGrafter"/>
</dbReference>
<accession>A0A8X6TEY0</accession>
<evidence type="ECO:0000313" key="2">
    <source>
        <dbReference type="EMBL" id="GFT50043.1"/>
    </source>
</evidence>
<dbReference type="AlphaFoldDB" id="A0A8X6TEY0"/>
<dbReference type="PANTHER" id="PTHR23270:SF10">
    <property type="entry name" value="PROTEIN RRP5 HOMOLOG"/>
    <property type="match status" value="1"/>
</dbReference>
<keyword evidence="3" id="KW-1185">Reference proteome</keyword>
<dbReference type="GO" id="GO:0003723">
    <property type="term" value="F:RNA binding"/>
    <property type="evidence" value="ECO:0007669"/>
    <property type="project" value="TreeGrafter"/>
</dbReference>
<dbReference type="InterPro" id="IPR011990">
    <property type="entry name" value="TPR-like_helical_dom_sf"/>
</dbReference>
<evidence type="ECO:0000313" key="1">
    <source>
        <dbReference type="EMBL" id="GFT01068.1"/>
    </source>
</evidence>
<dbReference type="InterPro" id="IPR045209">
    <property type="entry name" value="Rrp5"/>
</dbReference>
<organism evidence="1 3">
    <name type="scientific">Nephila pilipes</name>
    <name type="common">Giant wood spider</name>
    <name type="synonym">Nephila maculata</name>
    <dbReference type="NCBI Taxonomy" id="299642"/>
    <lineage>
        <taxon>Eukaryota</taxon>
        <taxon>Metazoa</taxon>
        <taxon>Ecdysozoa</taxon>
        <taxon>Arthropoda</taxon>
        <taxon>Chelicerata</taxon>
        <taxon>Arachnida</taxon>
        <taxon>Araneae</taxon>
        <taxon>Araneomorphae</taxon>
        <taxon>Entelegynae</taxon>
        <taxon>Araneoidea</taxon>
        <taxon>Nephilidae</taxon>
        <taxon>Nephila</taxon>
    </lineage>
</organism>
<dbReference type="EMBL" id="BMAW01101776">
    <property type="protein sequence ID" value="GFT01068.1"/>
    <property type="molecule type" value="Genomic_DNA"/>
</dbReference>
<dbReference type="Proteomes" id="UP000887013">
    <property type="component" value="Unassembled WGS sequence"/>
</dbReference>
<sequence>MNIKEFDPNSQKFEELENEVEADALVSTYPDSSKAWIIYMIYHLKLAEVTKARMIAKRGIQTINFRKDDEKLNVWKALLNLEARYGSRESLFSIFEEALIYNDKKKAYFHMLELLIDADKTEEIESFSERILKHFKNDKDVYLILCNYYMKTGKRKEARNFYGKSLQCLPNKQHPDIMGRFAFLEYKYGDIERSFSLFEEVLVKYPKRRDLRNIFVHILKSTGQEERANSLL</sequence>
<dbReference type="OrthoDB" id="412781at2759"/>
<reference evidence="1" key="1">
    <citation type="submission" date="2020-08" db="EMBL/GenBank/DDBJ databases">
        <title>Multicomponent nature underlies the extraordinary mechanical properties of spider dragline silk.</title>
        <authorList>
            <person name="Kono N."/>
            <person name="Nakamura H."/>
            <person name="Mori M."/>
            <person name="Yoshida Y."/>
            <person name="Ohtoshi R."/>
            <person name="Malay A.D."/>
            <person name="Moran D.A.P."/>
            <person name="Tomita M."/>
            <person name="Numata K."/>
            <person name="Arakawa K."/>
        </authorList>
    </citation>
    <scope>NUCLEOTIDE SEQUENCE</scope>
</reference>
<dbReference type="Gene3D" id="1.25.40.10">
    <property type="entry name" value="Tetratricopeptide repeat domain"/>
    <property type="match status" value="2"/>
</dbReference>
<comment type="caution">
    <text evidence="1">The sequence shown here is derived from an EMBL/GenBank/DDBJ whole genome shotgun (WGS) entry which is preliminary data.</text>
</comment>
<dbReference type="PANTHER" id="PTHR23270">
    <property type="entry name" value="PROGRAMMED CELL DEATH PROTEIN 11 PRE-RRNA PROCESSING PROTEIN RRP5"/>
    <property type="match status" value="1"/>
</dbReference>
<gene>
    <name evidence="1" type="primary">PDCD11</name>
    <name evidence="1" type="ORF">NPIL_377831</name>
    <name evidence="2" type="ORF">NPIL_691281</name>
</gene>
<dbReference type="GO" id="GO:0006364">
    <property type="term" value="P:rRNA processing"/>
    <property type="evidence" value="ECO:0007669"/>
    <property type="project" value="InterPro"/>
</dbReference>